<proteinExistence type="predicted"/>
<protein>
    <submittedName>
        <fullName evidence="2">Uncharacterized protein</fullName>
    </submittedName>
</protein>
<feature type="chain" id="PRO_5035748717" evidence="1">
    <location>
        <begin position="20"/>
        <end position="243"/>
    </location>
</feature>
<feature type="signal peptide" evidence="1">
    <location>
        <begin position="1"/>
        <end position="19"/>
    </location>
</feature>
<dbReference type="OrthoDB" id="286985at2759"/>
<dbReference type="EMBL" id="CAJJDN010000138">
    <property type="protein sequence ID" value="CAD8122347.1"/>
    <property type="molecule type" value="Genomic_DNA"/>
</dbReference>
<keyword evidence="1" id="KW-0732">Signal</keyword>
<evidence type="ECO:0000313" key="3">
    <source>
        <dbReference type="Proteomes" id="UP000692954"/>
    </source>
</evidence>
<sequence length="243" mass="28299">MTRLVVVCTIFLLLNTTQAYFIDKAHRQQANDLIQQFISGFIQNYDALSAEGLDYIGNMRLAFNYWITKLKVHSFEQLSVKFDIDHDILEIYLPSVNLDVIIEDQYVIPTKIENLSASIIFNIDSHHFRCTGVEFDYESVSLDTNIVVQYFSKMLFSLDMLKNAIKTAEMPIRNVLIQAIRNNHERLALLLMNLRNGQIDVNNLLAKLPEVHHTRIENREYIINPRTLFGYVSLRENDKKDDL</sequence>
<accession>A0A8S1R4S2</accession>
<keyword evidence="3" id="KW-1185">Reference proteome</keyword>
<evidence type="ECO:0000256" key="1">
    <source>
        <dbReference type="SAM" id="SignalP"/>
    </source>
</evidence>
<comment type="caution">
    <text evidence="2">The sequence shown here is derived from an EMBL/GenBank/DDBJ whole genome shotgun (WGS) entry which is preliminary data.</text>
</comment>
<dbReference type="Proteomes" id="UP000692954">
    <property type="component" value="Unassembled WGS sequence"/>
</dbReference>
<evidence type="ECO:0000313" key="2">
    <source>
        <dbReference type="EMBL" id="CAD8122347.1"/>
    </source>
</evidence>
<dbReference type="AlphaFoldDB" id="A0A8S1R4S2"/>
<name>A0A8S1R4S2_9CILI</name>
<reference evidence="2" key="1">
    <citation type="submission" date="2021-01" db="EMBL/GenBank/DDBJ databases">
        <authorList>
            <consortium name="Genoscope - CEA"/>
            <person name="William W."/>
        </authorList>
    </citation>
    <scope>NUCLEOTIDE SEQUENCE</scope>
</reference>
<gene>
    <name evidence="2" type="ORF">PSON_ATCC_30995.1.T1380017</name>
</gene>
<organism evidence="2 3">
    <name type="scientific">Paramecium sonneborni</name>
    <dbReference type="NCBI Taxonomy" id="65129"/>
    <lineage>
        <taxon>Eukaryota</taxon>
        <taxon>Sar</taxon>
        <taxon>Alveolata</taxon>
        <taxon>Ciliophora</taxon>
        <taxon>Intramacronucleata</taxon>
        <taxon>Oligohymenophorea</taxon>
        <taxon>Peniculida</taxon>
        <taxon>Parameciidae</taxon>
        <taxon>Paramecium</taxon>
    </lineage>
</organism>